<organism evidence="2 3">
    <name type="scientific">Xenorhabdus bovienii str. puntauvense</name>
    <dbReference type="NCBI Taxonomy" id="1398201"/>
    <lineage>
        <taxon>Bacteria</taxon>
        <taxon>Pseudomonadati</taxon>
        <taxon>Pseudomonadota</taxon>
        <taxon>Gammaproteobacteria</taxon>
        <taxon>Enterobacterales</taxon>
        <taxon>Morganellaceae</taxon>
        <taxon>Xenorhabdus</taxon>
    </lineage>
</organism>
<sequence length="106" mass="12133">MVKGRVEMSIVEIPLQTENQQFDIQLGGINYRMQLQWRGCAGWILDIMHPNSEPVVMGIPLVFGVDILEQHSYLGFNGSLVFYCNNPHKEAAEGDLVNDNRLYFVY</sequence>
<protein>
    <recommendedName>
        <fullName evidence="1">Cyanophage baseplate Pam3 plug gp18 domain-containing protein</fullName>
    </recommendedName>
</protein>
<dbReference type="Pfam" id="PF22479">
    <property type="entry name" value="Pam3_gp18"/>
    <property type="match status" value="1"/>
</dbReference>
<reference evidence="2" key="1">
    <citation type="submission" date="2013-07" db="EMBL/GenBank/DDBJ databases">
        <title>Sub-species coevolution in mutualistic symbiosis.</title>
        <authorList>
            <person name="Murfin K."/>
            <person name="Klassen J."/>
            <person name="Lee M."/>
            <person name="Forst S."/>
            <person name="Stock P."/>
            <person name="Goodrich-Blair H."/>
        </authorList>
    </citation>
    <scope>NUCLEOTIDE SEQUENCE [LARGE SCALE GENOMIC DNA]</scope>
    <source>
        <strain evidence="2">Puntauvense</strain>
    </source>
</reference>
<evidence type="ECO:0000313" key="3">
    <source>
        <dbReference type="Proteomes" id="UP000028511"/>
    </source>
</evidence>
<dbReference type="Proteomes" id="UP000028511">
    <property type="component" value="Unassembled WGS sequence"/>
</dbReference>
<name>A0A077N448_XENBV</name>
<dbReference type="HOGENOM" id="CLU_174128_0_0_6"/>
<dbReference type="AlphaFoldDB" id="A0A077N448"/>
<dbReference type="InterPro" id="IPR054252">
    <property type="entry name" value="Pam3_gp18"/>
</dbReference>
<evidence type="ECO:0000259" key="1">
    <source>
        <dbReference type="Pfam" id="PF22479"/>
    </source>
</evidence>
<gene>
    <name evidence="2" type="ORF">XBP1_2400004</name>
</gene>
<accession>A0A077N448</accession>
<dbReference type="EMBL" id="CBSW010000158">
    <property type="protein sequence ID" value="CDG96956.1"/>
    <property type="molecule type" value="Genomic_DNA"/>
</dbReference>
<evidence type="ECO:0000313" key="2">
    <source>
        <dbReference type="EMBL" id="CDG96956.1"/>
    </source>
</evidence>
<comment type="caution">
    <text evidence="2">The sequence shown here is derived from an EMBL/GenBank/DDBJ whole genome shotgun (WGS) entry which is preliminary data.</text>
</comment>
<proteinExistence type="predicted"/>
<feature type="domain" description="Cyanophage baseplate Pam3 plug gp18" evidence="1">
    <location>
        <begin position="11"/>
        <end position="105"/>
    </location>
</feature>